<keyword evidence="6 19" id="KW-0812">Transmembrane</keyword>
<dbReference type="Proteomes" id="UP000694388">
    <property type="component" value="Unplaced"/>
</dbReference>
<accession>A0A8C4PY60</accession>
<keyword evidence="10" id="KW-0851">Voltage-gated channel</keyword>
<dbReference type="SMART" id="SM00327">
    <property type="entry name" value="VWA"/>
    <property type="match status" value="1"/>
</dbReference>
<keyword evidence="11 19" id="KW-1133">Transmembrane helix</keyword>
<keyword evidence="8 20" id="KW-0732">Signal</keyword>
<keyword evidence="12" id="KW-0406">Ion transport</keyword>
<dbReference type="Gene3D" id="3.40.50.410">
    <property type="entry name" value="von Willebrand factor, type A domain"/>
    <property type="match status" value="1"/>
</dbReference>
<dbReference type="InterPro" id="IPR013680">
    <property type="entry name" value="VDCC_a2/dsu"/>
</dbReference>
<keyword evidence="15" id="KW-0325">Glycoprotein</keyword>
<feature type="domain" description="VWFA" evidence="21">
    <location>
        <begin position="284"/>
        <end position="460"/>
    </location>
</feature>
<evidence type="ECO:0000259" key="21">
    <source>
        <dbReference type="PROSITE" id="PS50234"/>
    </source>
</evidence>
<feature type="coiled-coil region" evidence="17">
    <location>
        <begin position="95"/>
        <end position="126"/>
    </location>
</feature>
<evidence type="ECO:0000256" key="8">
    <source>
        <dbReference type="ARBA" id="ARBA00022729"/>
    </source>
</evidence>
<sequence>MAHEGMIRAKVPRLLLISWLLFVLLLLLLLPVRSQHQSLQHSFPDESSVQFWAKQIGNELDKMMRKDIGLDTLKQLYKEKKYRFTLEENNAKMLVDKAAHAIENMLRKKEAALERLTRAAEELQEQHKWKDNIKETDVYYFNAKQNYKPQVFPHLQNLGDDEENGDDGRESSNTEEEQITPTFEEDHAFKQPINKNFTAVHIPTDIYNGSTIILNELNWTANLDKAFKMNRMNDTSLLWQVFGSATGLTRYYPAAEWQNKQNKVDLYDVRRRPWYVQGAASPKDMLILMDVSGSMSGMPLNLMKTSVENMLDTLADDDFVNIVFFNDTAETVGCFKNLVQANVRNKRELKNAVQKMTAKGVTNYTAGLQYAFNQLLDTKNISRANCNKMIMLFTDGGEDRARQVFKNNNTTVRVFTFSVGQHNYDISPIQWMACNNKGYFFEIPSIGAIRLNTQEYLDVLGRPMVLAGSGYKQVQWTNVYKDALGLGLVITGTLPVFNLSKEGGKQNQLILGVMGVDVSLDEVKRLTPQFRLGANGYFFAMDPNGYVLLHPNLLPKVPNFQEPVTLDFLDAELHHDKKVMIRKNMISGESGSETFETFIKSVDERYVDKAVRTYTWTTVNSTDYSLALAMPSYSTYHIKAKKKDEHSAAEGSINNDDAESLLRSLSEPIGHVFIAPREFCKTVQKSENNTEFLLNFLAELQKNKPDSENCESDLVYNLLLDSSITTKLVETTWVNVDRQGIGIKALFVTTDSGITKVYPNSAAAEWDEALEPYNASTYKRSLNNNGSVYKPPYTPESSHDNFTGSVLASLAVEVTIDGKTLKPAVIGVQLDQEAWTTKFKFLATNQTGEAPARRMCGGLGSCEMDCEASVNELECVLLDDGGFLVLSNQDDHQDKIGKFFGVVNPGLMRALYSFYVYGIVTSYDFQSVCDPDTEPRTDAAPRGVHIPSIANLLNLAWWTSAAAWSVLQQLLYSLTFQAWLDPVPVMAASESNKEKMLCIMLQTQYFLNKNVTSFRKLQDCGNCSRFMHAEKIAHSNLLLLIAEKMTCNECDNRPLSQEEKLSEGPDQCLLAQEPRFRKGPEVCLDADNFQEDASDCGKGSMLQPSVFALFILPLFTLCLLGPAAPYIS</sequence>
<evidence type="ECO:0000256" key="9">
    <source>
        <dbReference type="ARBA" id="ARBA00022837"/>
    </source>
</evidence>
<dbReference type="InterPro" id="IPR002035">
    <property type="entry name" value="VWF_A"/>
</dbReference>
<proteinExistence type="inferred from homology"/>
<dbReference type="FunFam" id="3.40.50.410:FF:000007">
    <property type="entry name" value="Calcium voltage-gated channel auxiliary subunit alpha2delta 3"/>
    <property type="match status" value="1"/>
</dbReference>
<dbReference type="GO" id="GO:0046872">
    <property type="term" value="F:metal ion binding"/>
    <property type="evidence" value="ECO:0007669"/>
    <property type="project" value="UniProtKB-KW"/>
</dbReference>
<evidence type="ECO:0000256" key="17">
    <source>
        <dbReference type="SAM" id="Coils"/>
    </source>
</evidence>
<dbReference type="InterPro" id="IPR036465">
    <property type="entry name" value="vWFA_dom_sf"/>
</dbReference>
<evidence type="ECO:0000256" key="5">
    <source>
        <dbReference type="ARBA" id="ARBA00022673"/>
    </source>
</evidence>
<keyword evidence="5" id="KW-0107">Calcium channel</keyword>
<dbReference type="SUPFAM" id="SSF53300">
    <property type="entry name" value="vWA-like"/>
    <property type="match status" value="1"/>
</dbReference>
<evidence type="ECO:0000256" key="12">
    <source>
        <dbReference type="ARBA" id="ARBA00023065"/>
    </source>
</evidence>
<evidence type="ECO:0000256" key="6">
    <source>
        <dbReference type="ARBA" id="ARBA00022692"/>
    </source>
</evidence>
<dbReference type="PROSITE" id="PS50234">
    <property type="entry name" value="VWFA"/>
    <property type="match status" value="1"/>
</dbReference>
<evidence type="ECO:0000256" key="7">
    <source>
        <dbReference type="ARBA" id="ARBA00022723"/>
    </source>
</evidence>
<keyword evidence="17" id="KW-0175">Coiled coil</keyword>
<feature type="transmembrane region" description="Helical" evidence="19">
    <location>
        <begin position="1106"/>
        <end position="1127"/>
    </location>
</feature>
<keyword evidence="3" id="KW-0813">Transport</keyword>
<keyword evidence="4" id="KW-0109">Calcium transport</keyword>
<dbReference type="Ensembl" id="ENSEBUT00000004726.1">
    <property type="protein sequence ID" value="ENSEBUP00000004298.1"/>
    <property type="gene ID" value="ENSEBUG00000003044.1"/>
</dbReference>
<evidence type="ECO:0000256" key="15">
    <source>
        <dbReference type="ARBA" id="ARBA00023180"/>
    </source>
</evidence>
<keyword evidence="9" id="KW-0106">Calcium</keyword>
<keyword evidence="16" id="KW-0407">Ion channel</keyword>
<reference evidence="22" key="2">
    <citation type="submission" date="2025-09" db="UniProtKB">
        <authorList>
            <consortium name="Ensembl"/>
        </authorList>
    </citation>
    <scope>IDENTIFICATION</scope>
</reference>
<feature type="region of interest" description="Disordered" evidence="18">
    <location>
        <begin position="154"/>
        <end position="184"/>
    </location>
</feature>
<name>A0A8C4PY60_EPTBU</name>
<keyword evidence="14" id="KW-1015">Disulfide bond</keyword>
<keyword evidence="7" id="KW-0479">Metal-binding</keyword>
<evidence type="ECO:0000313" key="22">
    <source>
        <dbReference type="Ensembl" id="ENSEBUP00000004298.1"/>
    </source>
</evidence>
<evidence type="ECO:0000256" key="19">
    <source>
        <dbReference type="SAM" id="Phobius"/>
    </source>
</evidence>
<evidence type="ECO:0000256" key="10">
    <source>
        <dbReference type="ARBA" id="ARBA00022882"/>
    </source>
</evidence>
<dbReference type="Pfam" id="PF08399">
    <property type="entry name" value="VWA_N"/>
    <property type="match status" value="1"/>
</dbReference>
<feature type="signal peptide" evidence="20">
    <location>
        <begin position="1"/>
        <end position="34"/>
    </location>
</feature>
<dbReference type="GO" id="GO:0005245">
    <property type="term" value="F:voltage-gated calcium channel activity"/>
    <property type="evidence" value="ECO:0007669"/>
    <property type="project" value="TreeGrafter"/>
</dbReference>
<feature type="chain" id="PRO_5034539604" evidence="20">
    <location>
        <begin position="35"/>
        <end position="1128"/>
    </location>
</feature>
<dbReference type="PANTHER" id="PTHR10166">
    <property type="entry name" value="VOLTAGE-DEPENDENT CALCIUM CHANNEL SUBUNIT ALPHA-2/DELTA-RELATED"/>
    <property type="match status" value="1"/>
</dbReference>
<evidence type="ECO:0000256" key="1">
    <source>
        <dbReference type="ARBA" id="ARBA00004479"/>
    </source>
</evidence>
<evidence type="ECO:0000256" key="20">
    <source>
        <dbReference type="SAM" id="SignalP"/>
    </source>
</evidence>
<protein>
    <submittedName>
        <fullName evidence="22">Calcium voltage-gated channel auxiliary subunit alpha2delta 2</fullName>
    </submittedName>
</protein>
<dbReference type="Pfam" id="PF00092">
    <property type="entry name" value="VWA"/>
    <property type="match status" value="1"/>
</dbReference>
<dbReference type="GeneTree" id="ENSGT00940000156238"/>
<keyword evidence="23" id="KW-1185">Reference proteome</keyword>
<organism evidence="22 23">
    <name type="scientific">Eptatretus burgeri</name>
    <name type="common">Inshore hagfish</name>
    <dbReference type="NCBI Taxonomy" id="7764"/>
    <lineage>
        <taxon>Eukaryota</taxon>
        <taxon>Metazoa</taxon>
        <taxon>Chordata</taxon>
        <taxon>Craniata</taxon>
        <taxon>Vertebrata</taxon>
        <taxon>Cyclostomata</taxon>
        <taxon>Myxini</taxon>
        <taxon>Myxiniformes</taxon>
        <taxon>Myxinidae</taxon>
        <taxon>Eptatretinae</taxon>
        <taxon>Eptatretus</taxon>
    </lineage>
</organism>
<dbReference type="GO" id="GO:0005891">
    <property type="term" value="C:voltage-gated calcium channel complex"/>
    <property type="evidence" value="ECO:0007669"/>
    <property type="project" value="TreeGrafter"/>
</dbReference>
<evidence type="ECO:0000256" key="18">
    <source>
        <dbReference type="SAM" id="MobiDB-lite"/>
    </source>
</evidence>
<comment type="subcellular location">
    <subcellularLocation>
        <location evidence="1">Membrane</location>
        <topology evidence="1">Single-pass type I membrane protein</topology>
    </subcellularLocation>
</comment>
<dbReference type="InterPro" id="IPR013608">
    <property type="entry name" value="VWA_N"/>
</dbReference>
<evidence type="ECO:0000256" key="2">
    <source>
        <dbReference type="ARBA" id="ARBA00007060"/>
    </source>
</evidence>
<evidence type="ECO:0000256" key="4">
    <source>
        <dbReference type="ARBA" id="ARBA00022568"/>
    </source>
</evidence>
<evidence type="ECO:0000313" key="23">
    <source>
        <dbReference type="Proteomes" id="UP000694388"/>
    </source>
</evidence>
<evidence type="ECO:0000256" key="3">
    <source>
        <dbReference type="ARBA" id="ARBA00022448"/>
    </source>
</evidence>
<comment type="similarity">
    <text evidence="2">Belongs to the calcium channel subunit alpha-2/delta family.</text>
</comment>
<dbReference type="Pfam" id="PF08473">
    <property type="entry name" value="VGCC_alpha2"/>
    <property type="match status" value="1"/>
</dbReference>
<dbReference type="AlphaFoldDB" id="A0A8C4PY60"/>
<evidence type="ECO:0000256" key="16">
    <source>
        <dbReference type="ARBA" id="ARBA00023303"/>
    </source>
</evidence>
<dbReference type="InterPro" id="IPR051173">
    <property type="entry name" value="Ca_channel_alpha-2/delta"/>
</dbReference>
<evidence type="ECO:0000256" key="13">
    <source>
        <dbReference type="ARBA" id="ARBA00023136"/>
    </source>
</evidence>
<evidence type="ECO:0000256" key="11">
    <source>
        <dbReference type="ARBA" id="ARBA00022989"/>
    </source>
</evidence>
<keyword evidence="13 19" id="KW-0472">Membrane</keyword>
<dbReference type="Gene3D" id="3.30.450.20">
    <property type="entry name" value="PAS domain"/>
    <property type="match status" value="1"/>
</dbReference>
<evidence type="ECO:0000256" key="14">
    <source>
        <dbReference type="ARBA" id="ARBA00023157"/>
    </source>
</evidence>
<dbReference type="PANTHER" id="PTHR10166:SF7">
    <property type="entry name" value="VOLTAGE-DEPENDENT CALCIUM CHANNEL SUBUNIT ALPHA-2_DELTA-2"/>
    <property type="match status" value="1"/>
</dbReference>
<reference evidence="22" key="1">
    <citation type="submission" date="2025-08" db="UniProtKB">
        <authorList>
            <consortium name="Ensembl"/>
        </authorList>
    </citation>
    <scope>IDENTIFICATION</scope>
</reference>